<organism evidence="2 3">
    <name type="scientific">Pipistrellus kuhlii</name>
    <name type="common">Kuhl's pipistrelle</name>
    <dbReference type="NCBI Taxonomy" id="59472"/>
    <lineage>
        <taxon>Eukaryota</taxon>
        <taxon>Metazoa</taxon>
        <taxon>Chordata</taxon>
        <taxon>Craniata</taxon>
        <taxon>Vertebrata</taxon>
        <taxon>Euteleostomi</taxon>
        <taxon>Mammalia</taxon>
        <taxon>Eutheria</taxon>
        <taxon>Laurasiatheria</taxon>
        <taxon>Chiroptera</taxon>
        <taxon>Yangochiroptera</taxon>
        <taxon>Vespertilionidae</taxon>
        <taxon>Pipistrellus</taxon>
    </lineage>
</organism>
<dbReference type="AlphaFoldDB" id="A0A7J8A7E4"/>
<sequence length="141" mass="15708">MPAHLSHSTPSGSSFILYFSTPLGKPHPSPFFFPLLPLSFFFSKKKSIIFFLAFIFLALLCPPLPHSHVLLLHHLSSVHLSPLVTLSMRITSYRLPSFSICFGSITLSNTSYKSNEYKPFILLDRPSLGNTGPPAKRAFSL</sequence>
<gene>
    <name evidence="2" type="ORF">mPipKuh1_008861</name>
</gene>
<keyword evidence="3" id="KW-1185">Reference proteome</keyword>
<evidence type="ECO:0000313" key="3">
    <source>
        <dbReference type="Proteomes" id="UP000558488"/>
    </source>
</evidence>
<keyword evidence="1" id="KW-1133">Transmembrane helix</keyword>
<proteinExistence type="predicted"/>
<accession>A0A7J8A7E4</accession>
<evidence type="ECO:0000256" key="1">
    <source>
        <dbReference type="SAM" id="Phobius"/>
    </source>
</evidence>
<dbReference type="EMBL" id="JACAGB010000002">
    <property type="protein sequence ID" value="KAF6382497.1"/>
    <property type="molecule type" value="Genomic_DNA"/>
</dbReference>
<feature type="transmembrane region" description="Helical" evidence="1">
    <location>
        <begin position="48"/>
        <end position="65"/>
    </location>
</feature>
<keyword evidence="1" id="KW-0812">Transmembrane</keyword>
<reference evidence="2 3" key="1">
    <citation type="journal article" date="2020" name="Nature">
        <title>Six reference-quality genomes reveal evolution of bat adaptations.</title>
        <authorList>
            <person name="Jebb D."/>
            <person name="Huang Z."/>
            <person name="Pippel M."/>
            <person name="Hughes G.M."/>
            <person name="Lavrichenko K."/>
            <person name="Devanna P."/>
            <person name="Winkler S."/>
            <person name="Jermiin L.S."/>
            <person name="Skirmuntt E.C."/>
            <person name="Katzourakis A."/>
            <person name="Burkitt-Gray L."/>
            <person name="Ray D.A."/>
            <person name="Sullivan K.A.M."/>
            <person name="Roscito J.G."/>
            <person name="Kirilenko B.M."/>
            <person name="Davalos L.M."/>
            <person name="Corthals A.P."/>
            <person name="Power M.L."/>
            <person name="Jones G."/>
            <person name="Ransome R.D."/>
            <person name="Dechmann D.K.N."/>
            <person name="Locatelli A.G."/>
            <person name="Puechmaille S.J."/>
            <person name="Fedrigo O."/>
            <person name="Jarvis E.D."/>
            <person name="Hiller M."/>
            <person name="Vernes S.C."/>
            <person name="Myers E.W."/>
            <person name="Teeling E.C."/>
        </authorList>
    </citation>
    <scope>NUCLEOTIDE SEQUENCE [LARGE SCALE GENOMIC DNA]</scope>
    <source>
        <strain evidence="2">MPipKuh1</strain>
        <tissue evidence="2">Flight muscle</tissue>
    </source>
</reference>
<evidence type="ECO:0000313" key="2">
    <source>
        <dbReference type="EMBL" id="KAF6382497.1"/>
    </source>
</evidence>
<dbReference type="Proteomes" id="UP000558488">
    <property type="component" value="Unassembled WGS sequence"/>
</dbReference>
<protein>
    <submittedName>
        <fullName evidence="2">Uncharacterized protein</fullName>
    </submittedName>
</protein>
<keyword evidence="1" id="KW-0472">Membrane</keyword>
<name>A0A7J8A7E4_PIPKU</name>
<comment type="caution">
    <text evidence="2">The sequence shown here is derived from an EMBL/GenBank/DDBJ whole genome shotgun (WGS) entry which is preliminary data.</text>
</comment>